<feature type="region of interest" description="Disordered" evidence="1">
    <location>
        <begin position="224"/>
        <end position="319"/>
    </location>
</feature>
<dbReference type="PANTHER" id="PTHR33492">
    <property type="entry name" value="OSJNBA0043A12.37 PROTEIN-RELATED"/>
    <property type="match status" value="1"/>
</dbReference>
<feature type="compositionally biased region" description="Basic and acidic residues" evidence="1">
    <location>
        <begin position="294"/>
        <end position="310"/>
    </location>
</feature>
<feature type="region of interest" description="Disordered" evidence="1">
    <location>
        <begin position="413"/>
        <end position="470"/>
    </location>
</feature>
<proteinExistence type="predicted"/>
<gene>
    <name evidence="2" type="ORF">CBR_g42054</name>
</gene>
<evidence type="ECO:0000313" key="3">
    <source>
        <dbReference type="Proteomes" id="UP000265515"/>
    </source>
</evidence>
<organism evidence="2 3">
    <name type="scientific">Chara braunii</name>
    <name type="common">Braun's stonewort</name>
    <dbReference type="NCBI Taxonomy" id="69332"/>
    <lineage>
        <taxon>Eukaryota</taxon>
        <taxon>Viridiplantae</taxon>
        <taxon>Streptophyta</taxon>
        <taxon>Charophyceae</taxon>
        <taxon>Charales</taxon>
        <taxon>Characeae</taxon>
        <taxon>Chara</taxon>
    </lineage>
</organism>
<dbReference type="PANTHER" id="PTHR33492:SF11">
    <property type="entry name" value="OS04G0670900 PROTEIN"/>
    <property type="match status" value="1"/>
</dbReference>
<reference evidence="2 3" key="1">
    <citation type="journal article" date="2018" name="Cell">
        <title>The Chara Genome: Secondary Complexity and Implications for Plant Terrestrialization.</title>
        <authorList>
            <person name="Nishiyama T."/>
            <person name="Sakayama H."/>
            <person name="Vries J.D."/>
            <person name="Buschmann H."/>
            <person name="Saint-Marcoux D."/>
            <person name="Ullrich K.K."/>
            <person name="Haas F.B."/>
            <person name="Vanderstraeten L."/>
            <person name="Becker D."/>
            <person name="Lang D."/>
            <person name="Vosolsobe S."/>
            <person name="Rombauts S."/>
            <person name="Wilhelmsson P.K.I."/>
            <person name="Janitza P."/>
            <person name="Kern R."/>
            <person name="Heyl A."/>
            <person name="Rumpler F."/>
            <person name="Villalobos L.I.A.C."/>
            <person name="Clay J.M."/>
            <person name="Skokan R."/>
            <person name="Toyoda A."/>
            <person name="Suzuki Y."/>
            <person name="Kagoshima H."/>
            <person name="Schijlen E."/>
            <person name="Tajeshwar N."/>
            <person name="Catarino B."/>
            <person name="Hetherington A.J."/>
            <person name="Saltykova A."/>
            <person name="Bonnot C."/>
            <person name="Breuninger H."/>
            <person name="Symeonidi A."/>
            <person name="Radhakrishnan G.V."/>
            <person name="Van Nieuwerburgh F."/>
            <person name="Deforce D."/>
            <person name="Chang C."/>
            <person name="Karol K.G."/>
            <person name="Hedrich R."/>
            <person name="Ulvskov P."/>
            <person name="Glockner G."/>
            <person name="Delwiche C.F."/>
            <person name="Petrasek J."/>
            <person name="Van de Peer Y."/>
            <person name="Friml J."/>
            <person name="Beilby M."/>
            <person name="Dolan L."/>
            <person name="Kohara Y."/>
            <person name="Sugano S."/>
            <person name="Fujiyama A."/>
            <person name="Delaux P.-M."/>
            <person name="Quint M."/>
            <person name="TheiBen G."/>
            <person name="Hagemann M."/>
            <person name="Harholt J."/>
            <person name="Dunand C."/>
            <person name="Zachgo S."/>
            <person name="Langdale J."/>
            <person name="Maumus F."/>
            <person name="Straeten D.V.D."/>
            <person name="Gould S.B."/>
            <person name="Rensing S.A."/>
        </authorList>
    </citation>
    <scope>NUCLEOTIDE SEQUENCE [LARGE SCALE GENOMIC DNA]</scope>
    <source>
        <strain evidence="2 3">S276</strain>
    </source>
</reference>
<dbReference type="EMBL" id="BFEA01000578">
    <property type="protein sequence ID" value="GBG86769.1"/>
    <property type="molecule type" value="Genomic_DNA"/>
</dbReference>
<evidence type="ECO:0000256" key="1">
    <source>
        <dbReference type="SAM" id="MobiDB-lite"/>
    </source>
</evidence>
<comment type="caution">
    <text evidence="2">The sequence shown here is derived from an EMBL/GenBank/DDBJ whole genome shotgun (WGS) entry which is preliminary data.</text>
</comment>
<dbReference type="AlphaFoldDB" id="A0A388LX29"/>
<dbReference type="Gramene" id="GBG86769">
    <property type="protein sequence ID" value="GBG86769"/>
    <property type="gene ID" value="CBR_g42054"/>
</dbReference>
<feature type="compositionally biased region" description="Polar residues" evidence="1">
    <location>
        <begin position="263"/>
        <end position="282"/>
    </location>
</feature>
<feature type="compositionally biased region" description="Low complexity" evidence="1">
    <location>
        <begin position="235"/>
        <end position="255"/>
    </location>
</feature>
<accession>A0A388LX29</accession>
<evidence type="ECO:0000313" key="2">
    <source>
        <dbReference type="EMBL" id="GBG86769.1"/>
    </source>
</evidence>
<protein>
    <submittedName>
        <fullName evidence="2">Uncharacterized protein</fullName>
    </submittedName>
</protein>
<sequence>MADVLRLLPLLLLATLLLLLVVLLRACVAVRGPRGRRRRQVAANATMEMRESSAGQQRRAIEFSIHERPVSGHRPPAYDPTLYSHLPLHQQPLPPDPEEEWVDDLPHTLPLGSRSTQEWMERHCQQREAGTSHQSYSAMLEEGIVGGDTEIVDLDSGLSTGTPGVGANTCASNHLGATTLGQTCVGRVGVAGVGGRSSRVGGTGDGCRQAPSICGGVGPAGDAPRAVLPTRSATPSPALRQRAAAPAANTSTSPPEEMGRQAWASNRQQMRPATADNITNGVSWMRVGNDADADDTRRASGEESPDSHCEEEPEDAEDLDIRPVGDLQKRLVEVGMKRTTDDIGKKWDNLFQQYKNVQRYQNASGGKNFFILTPALRTEEGFSFRMDERVYLEIDNMSQGNKTIYLDNLPDTSARGAVQMPGDSQRQPSIAGESSVGGDVGDGNDEDGGSARKSGFSAGSTGGAGKRKNMRQQTFDAIAEVMEKHAALMADTVEGASKRQCSILERQCDILEREIDAQKRHYEASDEANRMMCTVLLEIAKAIRERS</sequence>
<name>A0A388LX29_CHABU</name>
<dbReference type="Proteomes" id="UP000265515">
    <property type="component" value="Unassembled WGS sequence"/>
</dbReference>
<keyword evidence="3" id="KW-1185">Reference proteome</keyword>